<accession>A0ABQ1E3W2</accession>
<sequence>MAKTIKEIADELGVSKTAVSKQIANLGLRSSLRKNGNQFAIENQQEKLIKMAFQKKRQQEIVTENSVSDEQSQTKSQTTNANQSQTANHEVCDLVGVLQTTVDTLQAQLAVKDEQIRELNARLAECSTALLAAQETARAAQALHAGTMQQQLAGGEDRASADVPEDRAAPKGRSWLSRFFRR</sequence>
<feature type="region of interest" description="Disordered" evidence="2">
    <location>
        <begin position="148"/>
        <end position="182"/>
    </location>
</feature>
<feature type="region of interest" description="Disordered" evidence="2">
    <location>
        <begin position="60"/>
        <end position="86"/>
    </location>
</feature>
<organism evidence="3 4">
    <name type="scientific">Butyricicoccus faecihominis</name>
    <dbReference type="NCBI Taxonomy" id="1712515"/>
    <lineage>
        <taxon>Bacteria</taxon>
        <taxon>Bacillati</taxon>
        <taxon>Bacillota</taxon>
        <taxon>Clostridia</taxon>
        <taxon>Eubacteriales</taxon>
        <taxon>Butyricicoccaceae</taxon>
        <taxon>Butyricicoccus</taxon>
    </lineage>
</organism>
<name>A0ABQ1E3W2_9FIRM</name>
<keyword evidence="1" id="KW-0175">Coiled coil</keyword>
<evidence type="ECO:0000313" key="3">
    <source>
        <dbReference type="EMBL" id="GFO89655.1"/>
    </source>
</evidence>
<keyword evidence="4" id="KW-1185">Reference proteome</keyword>
<dbReference type="EMBL" id="BLYJ01000071">
    <property type="protein sequence ID" value="GFO89655.1"/>
    <property type="molecule type" value="Genomic_DNA"/>
</dbReference>
<evidence type="ECO:0000256" key="2">
    <source>
        <dbReference type="SAM" id="MobiDB-lite"/>
    </source>
</evidence>
<comment type="caution">
    <text evidence="3">The sequence shown here is derived from an EMBL/GenBank/DDBJ whole genome shotgun (WGS) entry which is preliminary data.</text>
</comment>
<reference evidence="3 4" key="1">
    <citation type="submission" date="2020-06" db="EMBL/GenBank/DDBJ databases">
        <title>Characterization of fructooligosaccharide metabolism and fructooligosaccharide-degrading enzymes in human commensal butyrate producers.</title>
        <authorList>
            <person name="Tanno H."/>
            <person name="Fujii T."/>
            <person name="Hirano K."/>
            <person name="Maeno S."/>
            <person name="Tonozuka T."/>
            <person name="Sakamoto M."/>
            <person name="Ohkuma M."/>
            <person name="Tochio T."/>
            <person name="Endo A."/>
        </authorList>
    </citation>
    <scope>NUCLEOTIDE SEQUENCE [LARGE SCALE GENOMIC DNA]</scope>
    <source>
        <strain evidence="3 4">JCM 31056</strain>
    </source>
</reference>
<proteinExistence type="predicted"/>
<evidence type="ECO:0000313" key="4">
    <source>
        <dbReference type="Proteomes" id="UP000620147"/>
    </source>
</evidence>
<dbReference type="Proteomes" id="UP000620147">
    <property type="component" value="Unassembled WGS sequence"/>
</dbReference>
<feature type="compositionally biased region" description="Basic and acidic residues" evidence="2">
    <location>
        <begin position="155"/>
        <end position="169"/>
    </location>
</feature>
<evidence type="ECO:0008006" key="5">
    <source>
        <dbReference type="Google" id="ProtNLM"/>
    </source>
</evidence>
<gene>
    <name evidence="3" type="ORF">BUFA31_28190</name>
</gene>
<dbReference type="RefSeq" id="WP_243022965.1">
    <property type="nucleotide sequence ID" value="NZ_BLYJ01000071.1"/>
</dbReference>
<evidence type="ECO:0000256" key="1">
    <source>
        <dbReference type="SAM" id="Coils"/>
    </source>
</evidence>
<protein>
    <recommendedName>
        <fullName evidence="5">DUF536 domain-containing protein</fullName>
    </recommendedName>
</protein>
<feature type="coiled-coil region" evidence="1">
    <location>
        <begin position="102"/>
        <end position="136"/>
    </location>
</feature>